<feature type="compositionally biased region" description="Basic and acidic residues" evidence="1">
    <location>
        <begin position="1"/>
        <end position="13"/>
    </location>
</feature>
<dbReference type="Proteomes" id="UP000663856">
    <property type="component" value="Unassembled WGS sequence"/>
</dbReference>
<accession>A0A816S4B7</accession>
<protein>
    <submittedName>
        <fullName evidence="2">Uncharacterized protein</fullName>
    </submittedName>
</protein>
<evidence type="ECO:0000313" key="3">
    <source>
        <dbReference type="EMBL" id="CAF4398078.1"/>
    </source>
</evidence>
<dbReference type="EMBL" id="CAJNRF010006426">
    <property type="protein sequence ID" value="CAF2081070.1"/>
    <property type="molecule type" value="Genomic_DNA"/>
</dbReference>
<dbReference type="EMBL" id="CAJOBG010040426">
    <property type="protein sequence ID" value="CAF4398078.1"/>
    <property type="molecule type" value="Genomic_DNA"/>
</dbReference>
<evidence type="ECO:0000313" key="2">
    <source>
        <dbReference type="EMBL" id="CAF2081070.1"/>
    </source>
</evidence>
<sequence length="98" mass="10954">MTQKTNNDEDFRPAIDASNDPTRNSIMNSLNTGFVEVCHTTIDASTIIRELTETIIDHERKQIQLAFSTLTETIEILNEAMNPTPSTPSTIDLCTPCR</sequence>
<evidence type="ECO:0000256" key="1">
    <source>
        <dbReference type="SAM" id="MobiDB-lite"/>
    </source>
</evidence>
<name>A0A816S4B7_9BILA</name>
<keyword evidence="5" id="KW-1185">Reference proteome</keyword>
<organism evidence="2 4">
    <name type="scientific">Rotaria magnacalcarata</name>
    <dbReference type="NCBI Taxonomy" id="392030"/>
    <lineage>
        <taxon>Eukaryota</taxon>
        <taxon>Metazoa</taxon>
        <taxon>Spiralia</taxon>
        <taxon>Gnathifera</taxon>
        <taxon>Rotifera</taxon>
        <taxon>Eurotatoria</taxon>
        <taxon>Bdelloidea</taxon>
        <taxon>Philodinida</taxon>
        <taxon>Philodinidae</taxon>
        <taxon>Rotaria</taxon>
    </lineage>
</organism>
<evidence type="ECO:0000313" key="5">
    <source>
        <dbReference type="Proteomes" id="UP000663866"/>
    </source>
</evidence>
<dbReference type="AlphaFoldDB" id="A0A816S4B7"/>
<feature type="region of interest" description="Disordered" evidence="1">
    <location>
        <begin position="1"/>
        <end position="23"/>
    </location>
</feature>
<proteinExistence type="predicted"/>
<reference evidence="2" key="1">
    <citation type="submission" date="2021-02" db="EMBL/GenBank/DDBJ databases">
        <authorList>
            <person name="Nowell W R."/>
        </authorList>
    </citation>
    <scope>NUCLEOTIDE SEQUENCE</scope>
</reference>
<comment type="caution">
    <text evidence="2">The sequence shown here is derived from an EMBL/GenBank/DDBJ whole genome shotgun (WGS) entry which is preliminary data.</text>
</comment>
<dbReference type="Proteomes" id="UP000663866">
    <property type="component" value="Unassembled WGS sequence"/>
</dbReference>
<gene>
    <name evidence="3" type="ORF">OVN521_LOCUS34706</name>
    <name evidence="2" type="ORF">WKI299_LOCUS16270</name>
</gene>
<evidence type="ECO:0000313" key="4">
    <source>
        <dbReference type="Proteomes" id="UP000663856"/>
    </source>
</evidence>